<feature type="compositionally biased region" description="Basic and acidic residues" evidence="1">
    <location>
        <begin position="40"/>
        <end position="49"/>
    </location>
</feature>
<dbReference type="Gene3D" id="1.25.40.10">
    <property type="entry name" value="Tetratricopeptide repeat domain"/>
    <property type="match status" value="2"/>
</dbReference>
<evidence type="ECO:0000256" key="1">
    <source>
        <dbReference type="SAM" id="MobiDB-lite"/>
    </source>
</evidence>
<keyword evidence="2" id="KW-0732">Signal</keyword>
<feature type="region of interest" description="Disordered" evidence="1">
    <location>
        <begin position="218"/>
        <end position="238"/>
    </location>
</feature>
<sequence>MFDSWKQVRRLGVVLTLALASAAGCGGATPAVNSPTSLGDARDKGRASGDGETVGRWALLEMVAPGGDAGQAKNAIGKLRQMKHEGLYGSLALALYDETHGDPRAAADAYAASLVAASKSEDPDVHLVAWFATNHLHALRGSVADLYTRHKKTLEDLIARPGKLGWRSVAELSDWSNAEAFDKAVVIDDAYDAQYTARAGCARKVRLAGPFGRGTSVDRRRSFPAEDSRPWPPSWEPDPLRGTRPHILKVEQHRCLVGSPEQTGKGVFYAEAFFSTDQERDLILAVAGALKVWVDDVPVLERDLREWGVWQRFGANVHVGPGRHRVLARILNDNTSFRFFGADGRPAGITTDIDATRPYGLTKAVALPSVNPLDTIVRNRAAASPLQGFFAASLASVDGLDDVASALLDPYVEPENAAPVALQTAAAFAHADPIYPEDKRRQNERRYRTRAVEKDAGLWYSRAWLALDSGEQKGLVEGVEPLRKLVEEFPNEPEILEGLGRVYGKLEWRAERMRAFADLSKRFPDDADALRAYLDALEDDGPLELADAVAVRIKKLDPEAEVDLERALARQDWKAAIDELRRLAKRRPDRKEIATRIADVLARAGNPAAAAAELDKALAKNPEDATVRFRLADRAFSKGDRGALRRALAESIQAGASVAELRDAITVIEGATNLEPYRIDGKQVIRDFEKWEKSGKKMAGNAARVLDYSALWVHPDGSSEMLEHEIQRMQSQEAIGKEAEQQPPQGLVLRLRVIKPDGSVLEPEPVEGKPTLTLPHLEIGDYVEMEHVTSFRGDGEKGKSYKGPQWFFREADKGYWRSEFVVISPKDRPLEVETRGSVPKPKERALGTFVERRWRVDESPPAPEEPDAVPPTEFLPSVRIGWGQSLQESLARLVDLASDETPLDPRLGKLAREIVKDVPEKSRLARAEKLYHYVLGAVEEGNENDGRRALTGRSGSLQSAYGHLLRQLGIPLELAVVKNRLAPPPLGKLSETEAYDSLVMRLDTESGIRWLTVRDKFAPFGYIAAGLRGQPAYRLIPGTPRDTTATGGDLDGVSFEGRATLREDGSASLDLSQAFRGKVGASVRGVFDRIAAGQVRDFVETRLVGRNFPGARVRDVQVEGKQALDAPLVVRVKADVPQLARAVNGGMSLKPMFPMRLAQLAALAERQTPQLISGSSHVEVKFEVVVPESMRMPSSLPVGEVRDGERLVRVGDAVHGHALYLDRVVDIPAGRVQPGEEYTRFQRFSQQADQLVEREIMLGR</sequence>
<feature type="signal peptide" evidence="2">
    <location>
        <begin position="1"/>
        <end position="22"/>
    </location>
</feature>
<feature type="chain" id="PRO_5045506639" evidence="2">
    <location>
        <begin position="23"/>
        <end position="1260"/>
    </location>
</feature>
<keyword evidence="4" id="KW-1185">Reference proteome</keyword>
<dbReference type="RefSeq" id="WP_394844622.1">
    <property type="nucleotide sequence ID" value="NZ_CP089982.1"/>
</dbReference>
<evidence type="ECO:0000256" key="2">
    <source>
        <dbReference type="SAM" id="SignalP"/>
    </source>
</evidence>
<dbReference type="SUPFAM" id="SSF48452">
    <property type="entry name" value="TPR-like"/>
    <property type="match status" value="1"/>
</dbReference>
<dbReference type="EMBL" id="CP089982">
    <property type="protein sequence ID" value="WXA94018.1"/>
    <property type="molecule type" value="Genomic_DNA"/>
</dbReference>
<organism evidence="3 4">
    <name type="scientific">Pendulispora brunnea</name>
    <dbReference type="NCBI Taxonomy" id="2905690"/>
    <lineage>
        <taxon>Bacteria</taxon>
        <taxon>Pseudomonadati</taxon>
        <taxon>Myxococcota</taxon>
        <taxon>Myxococcia</taxon>
        <taxon>Myxococcales</taxon>
        <taxon>Sorangiineae</taxon>
        <taxon>Pendulisporaceae</taxon>
        <taxon>Pendulispora</taxon>
    </lineage>
</organism>
<dbReference type="Proteomes" id="UP001379533">
    <property type="component" value="Chromosome"/>
</dbReference>
<dbReference type="Gene3D" id="2.60.40.3140">
    <property type="match status" value="1"/>
</dbReference>
<dbReference type="PROSITE" id="PS51257">
    <property type="entry name" value="PROKAR_LIPOPROTEIN"/>
    <property type="match status" value="1"/>
</dbReference>
<protein>
    <submittedName>
        <fullName evidence="3">Tetratricopeptide repeat protein</fullName>
    </submittedName>
</protein>
<feature type="region of interest" description="Disordered" evidence="1">
    <location>
        <begin position="25"/>
        <end position="50"/>
    </location>
</feature>
<dbReference type="InterPro" id="IPR011990">
    <property type="entry name" value="TPR-like_helical_dom_sf"/>
</dbReference>
<evidence type="ECO:0000313" key="3">
    <source>
        <dbReference type="EMBL" id="WXA94018.1"/>
    </source>
</evidence>
<proteinExistence type="predicted"/>
<name>A0ABZ2K5Q1_9BACT</name>
<feature type="compositionally biased region" description="Basic and acidic residues" evidence="1">
    <location>
        <begin position="218"/>
        <end position="229"/>
    </location>
</feature>
<reference evidence="3 4" key="1">
    <citation type="submission" date="2021-12" db="EMBL/GenBank/DDBJ databases">
        <title>Discovery of the Pendulisporaceae a myxobacterial family with distinct sporulation behavior and unique specialized metabolism.</title>
        <authorList>
            <person name="Garcia R."/>
            <person name="Popoff A."/>
            <person name="Bader C.D."/>
            <person name="Loehr J."/>
            <person name="Walesch S."/>
            <person name="Walt C."/>
            <person name="Boldt J."/>
            <person name="Bunk B."/>
            <person name="Haeckl F.J.F.P.J."/>
            <person name="Gunesch A.P."/>
            <person name="Birkelbach J."/>
            <person name="Nuebel U."/>
            <person name="Pietschmann T."/>
            <person name="Bach T."/>
            <person name="Mueller R."/>
        </authorList>
    </citation>
    <scope>NUCLEOTIDE SEQUENCE [LARGE SCALE GENOMIC DNA]</scope>
    <source>
        <strain evidence="3 4">MSr12523</strain>
    </source>
</reference>
<accession>A0ABZ2K5Q1</accession>
<evidence type="ECO:0000313" key="4">
    <source>
        <dbReference type="Proteomes" id="UP001379533"/>
    </source>
</evidence>
<gene>
    <name evidence="3" type="ORF">LZC95_47155</name>
</gene>
<dbReference type="Pfam" id="PF14559">
    <property type="entry name" value="TPR_19"/>
    <property type="match status" value="1"/>
</dbReference>